<dbReference type="SUPFAM" id="SSF161098">
    <property type="entry name" value="MetI-like"/>
    <property type="match status" value="2"/>
</dbReference>
<reference evidence="10" key="1">
    <citation type="journal article" date="2022" name="Genome Biol. Evol.">
        <title>A New Gene Family Diagnostic for Intracellular Biomineralization of Amorphous Ca Carbonates by Cyanobacteria.</title>
        <authorList>
            <person name="Benzerara K."/>
            <person name="Duprat E."/>
            <person name="Bitard-Feildel T."/>
            <person name="Caumes G."/>
            <person name="Cassier-Chauvat C."/>
            <person name="Chauvat F."/>
            <person name="Dezi M."/>
            <person name="Diop S.I."/>
            <person name="Gaschignard G."/>
            <person name="Gorgen S."/>
            <person name="Gugger M."/>
            <person name="Lopez-Garcia P."/>
            <person name="Millet M."/>
            <person name="Skouri-Panet F."/>
            <person name="Moreira D."/>
            <person name="Callebaut I."/>
        </authorList>
    </citation>
    <scope>NUCLEOTIDE SEQUENCE</scope>
    <source>
        <strain evidence="10">G9</strain>
    </source>
</reference>
<feature type="transmembrane region" description="Helical" evidence="8">
    <location>
        <begin position="479"/>
        <end position="502"/>
    </location>
</feature>
<dbReference type="Pfam" id="PF00528">
    <property type="entry name" value="BPD_transp_1"/>
    <property type="match status" value="2"/>
</dbReference>
<feature type="domain" description="ABC transmembrane type-1" evidence="9">
    <location>
        <begin position="405"/>
        <end position="616"/>
    </location>
</feature>
<evidence type="ECO:0000256" key="5">
    <source>
        <dbReference type="ARBA" id="ARBA00022692"/>
    </source>
</evidence>
<feature type="transmembrane region" description="Helical" evidence="8">
    <location>
        <begin position="159"/>
        <end position="178"/>
    </location>
</feature>
<evidence type="ECO:0000256" key="7">
    <source>
        <dbReference type="ARBA" id="ARBA00023136"/>
    </source>
</evidence>
<dbReference type="EMBL" id="JAKKUT010000008">
    <property type="protein sequence ID" value="MDG2992121.1"/>
    <property type="molecule type" value="Genomic_DNA"/>
</dbReference>
<keyword evidence="6 8" id="KW-1133">Transmembrane helix</keyword>
<dbReference type="NCBIfam" id="TIGR02138">
    <property type="entry name" value="phosphate_pstC"/>
    <property type="match status" value="1"/>
</dbReference>
<accession>A0ABT6F2N8</accession>
<protein>
    <submittedName>
        <fullName evidence="10">Phosphate ABC transporter permease subunit PstC</fullName>
    </submittedName>
</protein>
<dbReference type="Gene3D" id="1.10.3720.10">
    <property type="entry name" value="MetI-like"/>
    <property type="match status" value="2"/>
</dbReference>
<keyword evidence="11" id="KW-1185">Reference proteome</keyword>
<feature type="transmembrane region" description="Helical" evidence="8">
    <location>
        <begin position="351"/>
        <end position="379"/>
    </location>
</feature>
<feature type="domain" description="ABC transmembrane type-1" evidence="9">
    <location>
        <begin position="86"/>
        <end position="298"/>
    </location>
</feature>
<evidence type="ECO:0000313" key="10">
    <source>
        <dbReference type="EMBL" id="MDG2992121.1"/>
    </source>
</evidence>
<dbReference type="InterPro" id="IPR005672">
    <property type="entry name" value="Phosphate_PstA"/>
</dbReference>
<feature type="transmembrane region" description="Helical" evidence="8">
    <location>
        <begin position="275"/>
        <end position="301"/>
    </location>
</feature>
<comment type="subcellular location">
    <subcellularLocation>
        <location evidence="1">Cell membrane</location>
        <topology evidence="1">Multi-pass membrane protein</topology>
    </subcellularLocation>
</comment>
<evidence type="ECO:0000259" key="9">
    <source>
        <dbReference type="PROSITE" id="PS50928"/>
    </source>
</evidence>
<name>A0ABT6F2N8_9SYNE</name>
<dbReference type="InterPro" id="IPR000515">
    <property type="entry name" value="MetI-like"/>
</dbReference>
<dbReference type="PANTHER" id="PTHR43470:SF5">
    <property type="entry name" value="PHOSPHATE TRANSPORT SYSTEM PERMEASE PROTEIN PSTA"/>
    <property type="match status" value="1"/>
</dbReference>
<organism evidence="10 11">
    <name type="scientific">Candidatus Synechococcus calcipolaris G9</name>
    <dbReference type="NCBI Taxonomy" id="1497997"/>
    <lineage>
        <taxon>Bacteria</taxon>
        <taxon>Bacillati</taxon>
        <taxon>Cyanobacteriota</taxon>
        <taxon>Cyanophyceae</taxon>
        <taxon>Synechococcales</taxon>
        <taxon>Synechococcaceae</taxon>
        <taxon>Synechococcus</taxon>
    </lineage>
</organism>
<evidence type="ECO:0000256" key="1">
    <source>
        <dbReference type="ARBA" id="ARBA00004651"/>
    </source>
</evidence>
<feature type="transmembrane region" description="Helical" evidence="8">
    <location>
        <begin position="206"/>
        <end position="227"/>
    </location>
</feature>
<dbReference type="PROSITE" id="PS50928">
    <property type="entry name" value="ABC_TM1"/>
    <property type="match status" value="2"/>
</dbReference>
<comment type="caution">
    <text evidence="10">The sequence shown here is derived from an EMBL/GenBank/DDBJ whole genome shotgun (WGS) entry which is preliminary data.</text>
</comment>
<comment type="similarity">
    <text evidence="2">Belongs to the binding-protein-dependent transport system permease family. CysTW subfamily.</text>
</comment>
<feature type="transmembrane region" description="Helical" evidence="8">
    <location>
        <begin position="523"/>
        <end position="546"/>
    </location>
</feature>
<evidence type="ECO:0000313" key="11">
    <source>
        <dbReference type="Proteomes" id="UP001154265"/>
    </source>
</evidence>
<dbReference type="InterPro" id="IPR035906">
    <property type="entry name" value="MetI-like_sf"/>
</dbReference>
<feature type="transmembrane region" description="Helical" evidence="8">
    <location>
        <begin position="132"/>
        <end position="153"/>
    </location>
</feature>
<feature type="transmembrane region" description="Helical" evidence="8">
    <location>
        <begin position="595"/>
        <end position="620"/>
    </location>
</feature>
<dbReference type="PANTHER" id="PTHR43470">
    <property type="entry name" value="PHOSPHATE TRANSPORT SYSTEM PERMEASE PROTEIN PSTA-RELATED"/>
    <property type="match status" value="1"/>
</dbReference>
<evidence type="ECO:0000256" key="4">
    <source>
        <dbReference type="ARBA" id="ARBA00022475"/>
    </source>
</evidence>
<dbReference type="InterPro" id="IPR011864">
    <property type="entry name" value="Phosphate_PstC"/>
</dbReference>
<sequence length="630" mass="67484">MDSELSRQGVSQWQRSMQSLVWQERVADIGLATIATIPILIAGAIVIILCQETFDLFQEVHPWRLLSDRQWTPLFADPQFGMIVLLNGTFLVTLIAMVVAAPLGIAVAIYLGEYAPAKVRALVKPALDALPGIPTVVLGYFALLFITPLLKLIFPTISVFNALSAGIITGVMIAPIIASMSEDALRDIPAAVREGGFALGLTRHEVILKIMLPTALPGIFAALALAASRAMGETMIAAISAGQIPRMTLNPLEAIETMTAYIIQVSLGNVQAGSLVFQTIFTVGAVLFFLTLCLNLLSYYLMRRYRQSMAQGVVANLTLAKGDGLKGATILLPDRSKFLAQFQGRIRFNQLFGFLTAIGVLLGLLLLASLFLVTFWSGLPRLTSLDFFTQSSSRTPANAGIFAALGGTFWLLGLTALISLPIGIGSALYMEEYLPDSRRFQIVEIIIANLAAVPSIIFGLLGLELYVRLWEPLTGGRTILSGALTLSVLVLPFSIIATRNALRNLPDSLRQGAFAMGLTRWQVVSTVVLPAAIPGIITGSLLALTLAAGETAALVAVGAASVVPAPPLSLAALHSRFTTLSVQIFDWVSRPQAGFRINAAAAIVVTMLLLLVMSAIAMAIRSRYNQKQLT</sequence>
<dbReference type="RefSeq" id="WP_277868047.1">
    <property type="nucleotide sequence ID" value="NZ_JAKKUT010000008.1"/>
</dbReference>
<evidence type="ECO:0000256" key="8">
    <source>
        <dbReference type="SAM" id="Phobius"/>
    </source>
</evidence>
<dbReference type="CDD" id="cd06261">
    <property type="entry name" value="TM_PBP2"/>
    <property type="match status" value="2"/>
</dbReference>
<evidence type="ECO:0000256" key="3">
    <source>
        <dbReference type="ARBA" id="ARBA00022448"/>
    </source>
</evidence>
<keyword evidence="5 8" id="KW-0812">Transmembrane</keyword>
<keyword evidence="4" id="KW-1003">Cell membrane</keyword>
<keyword evidence="7 8" id="KW-0472">Membrane</keyword>
<evidence type="ECO:0000256" key="2">
    <source>
        <dbReference type="ARBA" id="ARBA00007069"/>
    </source>
</evidence>
<feature type="transmembrane region" description="Helical" evidence="8">
    <location>
        <begin position="552"/>
        <end position="574"/>
    </location>
</feature>
<feature type="transmembrane region" description="Helical" evidence="8">
    <location>
        <begin position="399"/>
        <end position="430"/>
    </location>
</feature>
<evidence type="ECO:0000256" key="6">
    <source>
        <dbReference type="ARBA" id="ARBA00022989"/>
    </source>
</evidence>
<feature type="transmembrane region" description="Helical" evidence="8">
    <location>
        <begin position="80"/>
        <end position="111"/>
    </location>
</feature>
<keyword evidence="3" id="KW-0813">Transport</keyword>
<dbReference type="NCBIfam" id="TIGR00974">
    <property type="entry name" value="3a0107s02c"/>
    <property type="match status" value="1"/>
</dbReference>
<proteinExistence type="inferred from homology"/>
<reference evidence="10" key="2">
    <citation type="submission" date="2022-01" db="EMBL/GenBank/DDBJ databases">
        <authorList>
            <person name="Zivanovic Y."/>
            <person name="Moreira D."/>
            <person name="Lopez-Garcia P."/>
        </authorList>
    </citation>
    <scope>NUCLEOTIDE SEQUENCE</scope>
    <source>
        <strain evidence="10">G9</strain>
    </source>
</reference>
<feature type="transmembrane region" description="Helical" evidence="8">
    <location>
        <begin position="26"/>
        <end position="49"/>
    </location>
</feature>
<feature type="transmembrane region" description="Helical" evidence="8">
    <location>
        <begin position="442"/>
        <end position="467"/>
    </location>
</feature>
<gene>
    <name evidence="10" type="primary">pstC</name>
    <name evidence="10" type="ORF">L3556_14455</name>
</gene>
<dbReference type="Proteomes" id="UP001154265">
    <property type="component" value="Unassembled WGS sequence"/>
</dbReference>